<evidence type="ECO:0000313" key="3">
    <source>
        <dbReference type="Proteomes" id="UP000007564"/>
    </source>
</evidence>
<name>A0A0C6P8Y5_BORBO</name>
<evidence type="ECO:0000313" key="2">
    <source>
        <dbReference type="EMBL" id="CCJ55085.1"/>
    </source>
</evidence>
<reference evidence="2 3" key="1">
    <citation type="journal article" date="2012" name="BMC Genomics">
        <title>Comparative genomics of the classical Bordetella subspecies: the evolution and exchange of virulence-associated diversity amongst closely related pathogens.</title>
        <authorList>
            <person name="Park J."/>
            <person name="Zhang Y."/>
            <person name="Buboltz A.M."/>
            <person name="Zhang X."/>
            <person name="Schuster S.C."/>
            <person name="Ahuja U."/>
            <person name="Liu M."/>
            <person name="Miller J.F."/>
            <person name="Sebaihia M."/>
            <person name="Bentley S.D."/>
            <person name="Parkhill J."/>
            <person name="Harvill E.T."/>
        </authorList>
    </citation>
    <scope>NUCLEOTIDE SEQUENCE [LARGE SCALE GENOMIC DNA]</scope>
    <source>
        <strain evidence="2 3">253</strain>
    </source>
</reference>
<dbReference type="InterPro" id="IPR012349">
    <property type="entry name" value="Split_barrel_FMN-bd"/>
</dbReference>
<accession>A0A0C6P8Y5</accession>
<gene>
    <name evidence="2" type="ORF">BN112_3168</name>
</gene>
<sequence length="208" mass="22718">MSSDPTHRITDLDTLQARYGTPAPNSLTKEVDYLHPHYRAFVEAAPFVVLATSGPQGLDASPRGDGPGFVVIEDDRTLLLPDRRGNNRIDSLRNIVADPRVALLFLVPGVGETLHVNGQAEISVEPALLARFAVDGKPPRSVLRVRVETVFFQCSRAIVRSALWNPDARVDRASLPSAGQILGALSAGTLDGERYDRELPERVRATLY</sequence>
<feature type="domain" description="Pyridoxamine 5'-phosphate oxidase N-terminal" evidence="1">
    <location>
        <begin position="35"/>
        <end position="154"/>
    </location>
</feature>
<dbReference type="EMBL" id="HE965806">
    <property type="protein sequence ID" value="CCJ55085.1"/>
    <property type="molecule type" value="Genomic_DNA"/>
</dbReference>
<dbReference type="KEGG" id="bbh:BN112_3168"/>
<protein>
    <recommendedName>
        <fullName evidence="1">Pyridoxamine 5'-phosphate oxidase N-terminal domain-containing protein</fullName>
    </recommendedName>
</protein>
<dbReference type="RefSeq" id="WP_015064700.1">
    <property type="nucleotide sequence ID" value="NC_019382.1"/>
</dbReference>
<dbReference type="PANTHER" id="PTHR42815:SF2">
    <property type="entry name" value="FAD-BINDING, PUTATIVE (AFU_ORTHOLOGUE AFUA_6G07600)-RELATED"/>
    <property type="match status" value="1"/>
</dbReference>
<proteinExistence type="predicted"/>
<dbReference type="PANTHER" id="PTHR42815">
    <property type="entry name" value="FAD-BINDING, PUTATIVE (AFU_ORTHOLOGUE AFUA_6G07600)-RELATED"/>
    <property type="match status" value="1"/>
</dbReference>
<organism evidence="2 3">
    <name type="scientific">Bordetella bronchiseptica 253</name>
    <dbReference type="NCBI Taxonomy" id="568707"/>
    <lineage>
        <taxon>Bacteria</taxon>
        <taxon>Pseudomonadati</taxon>
        <taxon>Pseudomonadota</taxon>
        <taxon>Betaproteobacteria</taxon>
        <taxon>Burkholderiales</taxon>
        <taxon>Alcaligenaceae</taxon>
        <taxon>Bordetella</taxon>
    </lineage>
</organism>
<dbReference type="NCBIfam" id="TIGR04025">
    <property type="entry name" value="PPOX_FMN_DR2398"/>
    <property type="match status" value="1"/>
</dbReference>
<dbReference type="OrthoDB" id="9796486at2"/>
<dbReference type="InterPro" id="IPR011576">
    <property type="entry name" value="Pyridox_Oxase_N"/>
</dbReference>
<dbReference type="SUPFAM" id="SSF50475">
    <property type="entry name" value="FMN-binding split barrel"/>
    <property type="match status" value="1"/>
</dbReference>
<evidence type="ECO:0000259" key="1">
    <source>
        <dbReference type="Pfam" id="PF01243"/>
    </source>
</evidence>
<dbReference type="Pfam" id="PF01243">
    <property type="entry name" value="PNPOx_N"/>
    <property type="match status" value="1"/>
</dbReference>
<dbReference type="AlphaFoldDB" id="A0A0C6P8Y5"/>
<dbReference type="Proteomes" id="UP000007564">
    <property type="component" value="Chromosome"/>
</dbReference>
<dbReference type="Gene3D" id="2.30.110.10">
    <property type="entry name" value="Electron Transport, Fmn-binding Protein, Chain A"/>
    <property type="match status" value="1"/>
</dbReference>
<dbReference type="InterPro" id="IPR024029">
    <property type="entry name" value="Pyridox_Oxase_FMN-dep"/>
</dbReference>
<dbReference type="HOGENOM" id="CLU_085054_1_0_4"/>